<evidence type="ECO:0000256" key="1">
    <source>
        <dbReference type="SAM" id="MobiDB-lite"/>
    </source>
</evidence>
<organism evidence="2 3">
    <name type="scientific">Mycena maculata</name>
    <dbReference type="NCBI Taxonomy" id="230809"/>
    <lineage>
        <taxon>Eukaryota</taxon>
        <taxon>Fungi</taxon>
        <taxon>Dikarya</taxon>
        <taxon>Basidiomycota</taxon>
        <taxon>Agaricomycotina</taxon>
        <taxon>Agaricomycetes</taxon>
        <taxon>Agaricomycetidae</taxon>
        <taxon>Agaricales</taxon>
        <taxon>Marasmiineae</taxon>
        <taxon>Mycenaceae</taxon>
        <taxon>Mycena</taxon>
    </lineage>
</organism>
<name>A0AAD7MWA9_9AGAR</name>
<proteinExistence type="predicted"/>
<comment type="caution">
    <text evidence="2">The sequence shown here is derived from an EMBL/GenBank/DDBJ whole genome shotgun (WGS) entry which is preliminary data.</text>
</comment>
<gene>
    <name evidence="2" type="ORF">DFH07DRAFT_779898</name>
</gene>
<sequence length="159" mass="16438">MPSLDMFFAHVLQSLQGGTGAKGGYGGRTGGDGGLGEAAQLAIEEVGRFRQIRGGTGGEGGPGDIVGGHGGTGQGPKFGKQLLSIGGKDLPALSMVEFCQEYKLSDKIHRLLDDQGFETVGALFKLTDTDLTNAGFKIGHTAELRRALDDFASGNGRAK</sequence>
<dbReference type="AlphaFoldDB" id="A0AAD7MWA9"/>
<feature type="compositionally biased region" description="Gly residues" evidence="1">
    <location>
        <begin position="54"/>
        <end position="72"/>
    </location>
</feature>
<protein>
    <recommendedName>
        <fullName evidence="4">SAM domain-containing protein</fullName>
    </recommendedName>
</protein>
<evidence type="ECO:0000313" key="2">
    <source>
        <dbReference type="EMBL" id="KAJ7735879.1"/>
    </source>
</evidence>
<evidence type="ECO:0000313" key="3">
    <source>
        <dbReference type="Proteomes" id="UP001215280"/>
    </source>
</evidence>
<dbReference type="Proteomes" id="UP001215280">
    <property type="component" value="Unassembled WGS sequence"/>
</dbReference>
<feature type="region of interest" description="Disordered" evidence="1">
    <location>
        <begin position="53"/>
        <end position="72"/>
    </location>
</feature>
<evidence type="ECO:0008006" key="4">
    <source>
        <dbReference type="Google" id="ProtNLM"/>
    </source>
</evidence>
<keyword evidence="3" id="KW-1185">Reference proteome</keyword>
<accession>A0AAD7MWA9</accession>
<reference evidence="2" key="1">
    <citation type="submission" date="2023-03" db="EMBL/GenBank/DDBJ databases">
        <title>Massive genome expansion in bonnet fungi (Mycena s.s.) driven by repeated elements and novel gene families across ecological guilds.</title>
        <authorList>
            <consortium name="Lawrence Berkeley National Laboratory"/>
            <person name="Harder C.B."/>
            <person name="Miyauchi S."/>
            <person name="Viragh M."/>
            <person name="Kuo A."/>
            <person name="Thoen E."/>
            <person name="Andreopoulos B."/>
            <person name="Lu D."/>
            <person name="Skrede I."/>
            <person name="Drula E."/>
            <person name="Henrissat B."/>
            <person name="Morin E."/>
            <person name="Kohler A."/>
            <person name="Barry K."/>
            <person name="LaButti K."/>
            <person name="Morin E."/>
            <person name="Salamov A."/>
            <person name="Lipzen A."/>
            <person name="Mereny Z."/>
            <person name="Hegedus B."/>
            <person name="Baldrian P."/>
            <person name="Stursova M."/>
            <person name="Weitz H."/>
            <person name="Taylor A."/>
            <person name="Grigoriev I.V."/>
            <person name="Nagy L.G."/>
            <person name="Martin F."/>
            <person name="Kauserud H."/>
        </authorList>
    </citation>
    <scope>NUCLEOTIDE SEQUENCE</scope>
    <source>
        <strain evidence="2">CBHHK188m</strain>
    </source>
</reference>
<dbReference type="EMBL" id="JARJLG010000152">
    <property type="protein sequence ID" value="KAJ7735879.1"/>
    <property type="molecule type" value="Genomic_DNA"/>
</dbReference>